<feature type="signal peptide" evidence="1">
    <location>
        <begin position="1"/>
        <end position="18"/>
    </location>
</feature>
<proteinExistence type="predicted"/>
<dbReference type="Proteomes" id="UP001519460">
    <property type="component" value="Unassembled WGS sequence"/>
</dbReference>
<organism evidence="3 4">
    <name type="scientific">Batillaria attramentaria</name>
    <dbReference type="NCBI Taxonomy" id="370345"/>
    <lineage>
        <taxon>Eukaryota</taxon>
        <taxon>Metazoa</taxon>
        <taxon>Spiralia</taxon>
        <taxon>Lophotrochozoa</taxon>
        <taxon>Mollusca</taxon>
        <taxon>Gastropoda</taxon>
        <taxon>Caenogastropoda</taxon>
        <taxon>Sorbeoconcha</taxon>
        <taxon>Cerithioidea</taxon>
        <taxon>Batillariidae</taxon>
        <taxon>Batillaria</taxon>
    </lineage>
</organism>
<protein>
    <recommendedName>
        <fullName evidence="2">Sulfotransferase domain-containing protein</fullName>
    </recommendedName>
</protein>
<evidence type="ECO:0000256" key="1">
    <source>
        <dbReference type="SAM" id="SignalP"/>
    </source>
</evidence>
<dbReference type="Pfam" id="PF00685">
    <property type="entry name" value="Sulfotransfer_1"/>
    <property type="match status" value="1"/>
</dbReference>
<dbReference type="Gene3D" id="3.40.50.300">
    <property type="entry name" value="P-loop containing nucleotide triphosphate hydrolases"/>
    <property type="match status" value="1"/>
</dbReference>
<dbReference type="InterPro" id="IPR000863">
    <property type="entry name" value="Sulfotransferase_dom"/>
</dbReference>
<reference evidence="3 4" key="1">
    <citation type="journal article" date="2023" name="Sci. Data">
        <title>Genome assembly of the Korean intertidal mud-creeper Batillaria attramentaria.</title>
        <authorList>
            <person name="Patra A.K."/>
            <person name="Ho P.T."/>
            <person name="Jun S."/>
            <person name="Lee S.J."/>
            <person name="Kim Y."/>
            <person name="Won Y.J."/>
        </authorList>
    </citation>
    <scope>NUCLEOTIDE SEQUENCE [LARGE SCALE GENOMIC DNA]</scope>
    <source>
        <strain evidence="3">Wonlab-2016</strain>
    </source>
</reference>
<keyword evidence="4" id="KW-1185">Reference proteome</keyword>
<evidence type="ECO:0000259" key="2">
    <source>
        <dbReference type="Pfam" id="PF00685"/>
    </source>
</evidence>
<evidence type="ECO:0000313" key="3">
    <source>
        <dbReference type="EMBL" id="KAK7474610.1"/>
    </source>
</evidence>
<evidence type="ECO:0000313" key="4">
    <source>
        <dbReference type="Proteomes" id="UP001519460"/>
    </source>
</evidence>
<accession>A0ABD0JIP3</accession>
<sequence length="284" mass="32997">MWISLSLLLSTHCNYSPAEYHKESASIMEVFLSCSFETMNSKDIDNFQLRNSEGSRLLWLCVQQKDKLNAVDVIDCFINARKTCASRSVKMVKTIRFRGSAAAEMMVRHEDLKIIYLVRDPRGTILSQQKVFKEFNGTQIVNFTTYFCQTFREDLANLEPLFDKYPDRIKLLRYETLAENPTKVSEELYKFLRLTFTARVKEFVYNSTSAGKSSKGNYDTFKANSTEAAYAWRNGTVFKEVQVIDKICGDIYLKLGYLPVISIHELEDRHHPLKRDINFHRNSI</sequence>
<feature type="domain" description="Sulfotransferase" evidence="2">
    <location>
        <begin position="107"/>
        <end position="249"/>
    </location>
</feature>
<name>A0ABD0JIP3_9CAEN</name>
<feature type="chain" id="PRO_5044865106" description="Sulfotransferase domain-containing protein" evidence="1">
    <location>
        <begin position="19"/>
        <end position="284"/>
    </location>
</feature>
<comment type="caution">
    <text evidence="3">The sequence shown here is derived from an EMBL/GenBank/DDBJ whole genome shotgun (WGS) entry which is preliminary data.</text>
</comment>
<dbReference type="InterPro" id="IPR027417">
    <property type="entry name" value="P-loop_NTPase"/>
</dbReference>
<keyword evidence="1" id="KW-0732">Signal</keyword>
<dbReference type="PANTHER" id="PTHR10704">
    <property type="entry name" value="CARBOHYDRATE SULFOTRANSFERASE"/>
    <property type="match status" value="1"/>
</dbReference>
<dbReference type="EMBL" id="JACVVK020000431">
    <property type="protein sequence ID" value="KAK7474610.1"/>
    <property type="molecule type" value="Genomic_DNA"/>
</dbReference>
<dbReference type="AlphaFoldDB" id="A0ABD0JIP3"/>
<dbReference type="InterPro" id="IPR051135">
    <property type="entry name" value="Gal/GlcNAc/GalNAc_ST"/>
</dbReference>
<gene>
    <name evidence="3" type="ORF">BaRGS_00034139</name>
</gene>
<dbReference type="PANTHER" id="PTHR10704:SF44">
    <property type="entry name" value="LD35051P-RELATED"/>
    <property type="match status" value="1"/>
</dbReference>
<dbReference type="SUPFAM" id="SSF52540">
    <property type="entry name" value="P-loop containing nucleoside triphosphate hydrolases"/>
    <property type="match status" value="1"/>
</dbReference>